<evidence type="ECO:0000256" key="9">
    <source>
        <dbReference type="ARBA" id="ARBA00051711"/>
    </source>
</evidence>
<evidence type="ECO:0000259" key="14">
    <source>
        <dbReference type="PROSITE" id="PS51186"/>
    </source>
</evidence>
<dbReference type="VEuPathDB" id="VectorBase:PHUM276130"/>
<comment type="similarity">
    <text evidence="4">Belongs to the acetyltransferase family. AANAT subfamily.</text>
</comment>
<evidence type="ECO:0000256" key="13">
    <source>
        <dbReference type="ARBA" id="ARBA00052491"/>
    </source>
</evidence>
<gene>
    <name evidence="16" type="primary">8238998</name>
    <name evidence="15" type="ORF">Phum_PHUM276130</name>
</gene>
<protein>
    <recommendedName>
        <fullName evidence="5">aralkylamine N-acetyltransferase</fullName>
        <ecNumber evidence="5">2.3.1.87</ecNumber>
    </recommendedName>
</protein>
<dbReference type="CTD" id="8238998"/>
<comment type="catalytic activity">
    <reaction evidence="8">
        <text>serotonin + (5Z,8Z,11Z,14Z)-eicosatetraenoyl-CoA = N-[(5Z,8Z,11Z,14Z)-eicosatetraenoyl]-serotonin + CoA + H(+)</text>
        <dbReference type="Rhea" id="RHEA:51396"/>
        <dbReference type="ChEBI" id="CHEBI:15378"/>
        <dbReference type="ChEBI" id="CHEBI:57287"/>
        <dbReference type="ChEBI" id="CHEBI:57368"/>
        <dbReference type="ChEBI" id="CHEBI:132255"/>
        <dbReference type="ChEBI" id="CHEBI:350546"/>
    </reaction>
    <physiologicalReaction direction="left-to-right" evidence="8">
        <dbReference type="Rhea" id="RHEA:51397"/>
    </physiologicalReaction>
</comment>
<comment type="catalytic activity">
    <reaction evidence="11">
        <text>serotonin + hexadecanoyl-CoA = N-hexadecanoyl-serotonin + CoA + H(+)</text>
        <dbReference type="Rhea" id="RHEA:51384"/>
        <dbReference type="ChEBI" id="CHEBI:15378"/>
        <dbReference type="ChEBI" id="CHEBI:57287"/>
        <dbReference type="ChEBI" id="CHEBI:57379"/>
        <dbReference type="ChEBI" id="CHEBI:134059"/>
        <dbReference type="ChEBI" id="CHEBI:350546"/>
    </reaction>
    <physiologicalReaction direction="left-to-right" evidence="11">
        <dbReference type="Rhea" id="RHEA:51385"/>
    </physiologicalReaction>
</comment>
<comment type="catalytic activity">
    <reaction evidence="9">
        <text>dopamine + acetyl-CoA = N-acetyldopamine + CoA + H(+)</text>
        <dbReference type="Rhea" id="RHEA:51388"/>
        <dbReference type="ChEBI" id="CHEBI:15378"/>
        <dbReference type="ChEBI" id="CHEBI:57287"/>
        <dbReference type="ChEBI" id="CHEBI:57288"/>
        <dbReference type="ChEBI" id="CHEBI:59905"/>
        <dbReference type="ChEBI" id="CHEBI:125678"/>
    </reaction>
    <physiologicalReaction direction="left-to-right" evidence="9">
        <dbReference type="Rhea" id="RHEA:51389"/>
    </physiologicalReaction>
</comment>
<dbReference type="AlphaFoldDB" id="E0VKZ5"/>
<evidence type="ECO:0000256" key="5">
    <source>
        <dbReference type="ARBA" id="ARBA00039114"/>
    </source>
</evidence>
<evidence type="ECO:0000256" key="1">
    <source>
        <dbReference type="ARBA" id="ARBA00022679"/>
    </source>
</evidence>
<reference evidence="16" key="3">
    <citation type="submission" date="2020-05" db="UniProtKB">
        <authorList>
            <consortium name="EnsemblMetazoa"/>
        </authorList>
    </citation>
    <scope>IDENTIFICATION</scope>
    <source>
        <strain evidence="16">USDA</strain>
    </source>
</reference>
<dbReference type="InParanoid" id="E0VKZ5"/>
<proteinExistence type="inferred from homology"/>
<dbReference type="InterPro" id="IPR016181">
    <property type="entry name" value="Acyl_CoA_acyltransferase"/>
</dbReference>
<evidence type="ECO:0000256" key="12">
    <source>
        <dbReference type="ARBA" id="ARBA00052335"/>
    </source>
</evidence>
<dbReference type="EMBL" id="AAZO01003199">
    <property type="status" value="NOT_ANNOTATED_CDS"/>
    <property type="molecule type" value="Genomic_DNA"/>
</dbReference>
<evidence type="ECO:0000256" key="6">
    <source>
        <dbReference type="ARBA" id="ARBA00050189"/>
    </source>
</evidence>
<evidence type="ECO:0000313" key="15">
    <source>
        <dbReference type="EMBL" id="EEB14051.1"/>
    </source>
</evidence>
<evidence type="ECO:0000313" key="16">
    <source>
        <dbReference type="EnsemblMetazoa" id="PHUM276130-PA"/>
    </source>
</evidence>
<dbReference type="HOGENOM" id="CLU_085834_0_0_1"/>
<dbReference type="Pfam" id="PF00583">
    <property type="entry name" value="Acetyltransf_1"/>
    <property type="match status" value="1"/>
</dbReference>
<comment type="catalytic activity">
    <reaction evidence="7">
        <text>serotonin + octadecanoyl-CoA = N-octadecanoyl-serotonin + CoA + H(+)</text>
        <dbReference type="Rhea" id="RHEA:51400"/>
        <dbReference type="ChEBI" id="CHEBI:15378"/>
        <dbReference type="ChEBI" id="CHEBI:57287"/>
        <dbReference type="ChEBI" id="CHEBI:57394"/>
        <dbReference type="ChEBI" id="CHEBI:134065"/>
        <dbReference type="ChEBI" id="CHEBI:350546"/>
    </reaction>
    <physiologicalReaction direction="left-to-right" evidence="7">
        <dbReference type="Rhea" id="RHEA:51401"/>
    </physiologicalReaction>
</comment>
<dbReference type="Gene3D" id="3.40.630.30">
    <property type="match status" value="1"/>
</dbReference>
<evidence type="ECO:0000256" key="10">
    <source>
        <dbReference type="ARBA" id="ARBA00051823"/>
    </source>
</evidence>
<comment type="catalytic activity">
    <reaction evidence="13">
        <text>serotonin + acetyl-CoA = N-acetylserotonin + CoA + H(+)</text>
        <dbReference type="Rhea" id="RHEA:25217"/>
        <dbReference type="ChEBI" id="CHEBI:15378"/>
        <dbReference type="ChEBI" id="CHEBI:17697"/>
        <dbReference type="ChEBI" id="CHEBI:57287"/>
        <dbReference type="ChEBI" id="CHEBI:57288"/>
        <dbReference type="ChEBI" id="CHEBI:350546"/>
        <dbReference type="EC" id="2.3.1.87"/>
    </reaction>
    <physiologicalReaction direction="left-to-right" evidence="13">
        <dbReference type="Rhea" id="RHEA:25218"/>
    </physiologicalReaction>
</comment>
<comment type="pathway">
    <text evidence="3">Aromatic compound metabolism; melatonin biosynthesis; melatonin from serotonin: step 1/2.</text>
</comment>
<comment type="catalytic activity">
    <reaction evidence="10">
        <text>serotonin + (9Z)-octadecenoyl-CoA = N-(9Z-octadecenoyl)-serotonin + CoA + H(+)</text>
        <dbReference type="Rhea" id="RHEA:51392"/>
        <dbReference type="ChEBI" id="CHEBI:15378"/>
        <dbReference type="ChEBI" id="CHEBI:57287"/>
        <dbReference type="ChEBI" id="CHEBI:57387"/>
        <dbReference type="ChEBI" id="CHEBI:134064"/>
        <dbReference type="ChEBI" id="CHEBI:350546"/>
    </reaction>
    <physiologicalReaction direction="left-to-right" evidence="10">
        <dbReference type="Rhea" id="RHEA:51393"/>
    </physiologicalReaction>
</comment>
<reference evidence="15" key="2">
    <citation type="submission" date="2007-04" db="EMBL/GenBank/DDBJ databases">
        <title>The genome of the human body louse.</title>
        <authorList>
            <consortium name="The Human Body Louse Genome Consortium"/>
            <person name="Kirkness E."/>
            <person name="Walenz B."/>
            <person name="Hass B."/>
            <person name="Bruggner R."/>
            <person name="Strausberg R."/>
        </authorList>
    </citation>
    <scope>NUCLEOTIDE SEQUENCE</scope>
    <source>
        <strain evidence="15">USDA</strain>
    </source>
</reference>
<dbReference type="KEGG" id="phu:Phum_PHUM276130"/>
<evidence type="ECO:0000256" key="7">
    <source>
        <dbReference type="ARBA" id="ARBA00050849"/>
    </source>
</evidence>
<dbReference type="RefSeq" id="XP_002426789.1">
    <property type="nucleotide sequence ID" value="XM_002426744.1"/>
</dbReference>
<evidence type="ECO:0000256" key="4">
    <source>
        <dbReference type="ARBA" id="ARBA00038182"/>
    </source>
</evidence>
<dbReference type="GeneID" id="8238998"/>
<keyword evidence="2" id="KW-0012">Acyltransferase</keyword>
<evidence type="ECO:0000256" key="2">
    <source>
        <dbReference type="ARBA" id="ARBA00023315"/>
    </source>
</evidence>
<dbReference type="EnsemblMetazoa" id="PHUM276130-RA">
    <property type="protein sequence ID" value="PHUM276130-PA"/>
    <property type="gene ID" value="PHUM276130"/>
</dbReference>
<comment type="catalytic activity">
    <reaction evidence="12">
        <text>dopamine + hexadecanoyl-CoA = N-hexadecanoyl-dopamine + CoA + H(+)</text>
        <dbReference type="Rhea" id="RHEA:51376"/>
        <dbReference type="ChEBI" id="CHEBI:15378"/>
        <dbReference type="ChEBI" id="CHEBI:57287"/>
        <dbReference type="ChEBI" id="CHEBI:57379"/>
        <dbReference type="ChEBI" id="CHEBI:59905"/>
        <dbReference type="ChEBI" id="CHEBI:134058"/>
    </reaction>
    <physiologicalReaction direction="left-to-right" evidence="12">
        <dbReference type="Rhea" id="RHEA:51377"/>
    </physiologicalReaction>
</comment>
<dbReference type="CDD" id="cd04301">
    <property type="entry name" value="NAT_SF"/>
    <property type="match status" value="1"/>
</dbReference>
<evidence type="ECO:0000256" key="8">
    <source>
        <dbReference type="ARBA" id="ARBA00051284"/>
    </source>
</evidence>
<dbReference type="Proteomes" id="UP000009046">
    <property type="component" value="Unassembled WGS sequence"/>
</dbReference>
<dbReference type="EMBL" id="DS235255">
    <property type="protein sequence ID" value="EEB14051.1"/>
    <property type="molecule type" value="Genomic_DNA"/>
</dbReference>
<evidence type="ECO:0000256" key="11">
    <source>
        <dbReference type="ARBA" id="ARBA00052178"/>
    </source>
</evidence>
<dbReference type="EC" id="2.3.1.87" evidence="5"/>
<comment type="catalytic activity">
    <reaction evidence="6">
        <text>dopamine + (9Z)-octadecenoyl-CoA = N-(9Z-octadecanoyl)-dopamine + CoA + H(+)</text>
        <dbReference type="Rhea" id="RHEA:51380"/>
        <dbReference type="ChEBI" id="CHEBI:15378"/>
        <dbReference type="ChEBI" id="CHEBI:31883"/>
        <dbReference type="ChEBI" id="CHEBI:57287"/>
        <dbReference type="ChEBI" id="CHEBI:57387"/>
        <dbReference type="ChEBI" id="CHEBI:59905"/>
    </reaction>
    <physiologicalReaction direction="left-to-right" evidence="6">
        <dbReference type="Rhea" id="RHEA:51381"/>
    </physiologicalReaction>
</comment>
<dbReference type="InterPro" id="IPR000182">
    <property type="entry name" value="GNAT_dom"/>
</dbReference>
<dbReference type="PANTHER" id="PTHR20905:SF1">
    <property type="entry name" value="AT07410P-RELATED"/>
    <property type="match status" value="1"/>
</dbReference>
<keyword evidence="1" id="KW-0808">Transferase</keyword>
<evidence type="ECO:0000256" key="3">
    <source>
        <dbReference type="ARBA" id="ARBA00037926"/>
    </source>
</evidence>
<evidence type="ECO:0000313" key="17">
    <source>
        <dbReference type="Proteomes" id="UP000009046"/>
    </source>
</evidence>
<dbReference type="OrthoDB" id="41532at2759"/>
<sequence>MTMTTQVHTASTVITNAVEKDRKEIIRMMKDIFYKTDPSSMYTKVSEVPKISLYMQNVSVESLEQDLSFVAKEKITDQKIVGVAINAVRPAKLKLKLDDPSLKLVQSKRERTLLQLWNFISSMPPNSEKFFDNDDDIFEIRYLVVDPKYRNQGIATALVNRSRKEAATKGYKYMRIDCTSHFTARIASSMGFDCIFQMAYEDYKNPSGEQIFHEIIFPHTKILIYAGKTCS</sequence>
<dbReference type="PANTHER" id="PTHR20905">
    <property type="entry name" value="N-ACETYLTRANSFERASE-RELATED"/>
    <property type="match status" value="1"/>
</dbReference>
<dbReference type="GO" id="GO:0004059">
    <property type="term" value="F:aralkylamine N-acetyltransferase activity"/>
    <property type="evidence" value="ECO:0007669"/>
    <property type="project" value="UniProtKB-EC"/>
</dbReference>
<dbReference type="PROSITE" id="PS51186">
    <property type="entry name" value="GNAT"/>
    <property type="match status" value="1"/>
</dbReference>
<reference evidence="15" key="1">
    <citation type="submission" date="2007-04" db="EMBL/GenBank/DDBJ databases">
        <title>Annotation of Pediculus humanus corporis strain USDA.</title>
        <authorList>
            <person name="Kirkness E."/>
            <person name="Hannick L."/>
            <person name="Hass B."/>
            <person name="Bruggner R."/>
            <person name="Lawson D."/>
            <person name="Bidwell S."/>
            <person name="Joardar V."/>
            <person name="Caler E."/>
            <person name="Walenz B."/>
            <person name="Inman J."/>
            <person name="Schobel S."/>
            <person name="Galinsky K."/>
            <person name="Amedeo P."/>
            <person name="Strausberg R."/>
        </authorList>
    </citation>
    <scope>NUCLEOTIDE SEQUENCE</scope>
    <source>
        <strain evidence="15">USDA</strain>
    </source>
</reference>
<dbReference type="SUPFAM" id="SSF55729">
    <property type="entry name" value="Acyl-CoA N-acyltransferases (Nat)"/>
    <property type="match status" value="1"/>
</dbReference>
<feature type="domain" description="N-acetyltransferase" evidence="14">
    <location>
        <begin position="12"/>
        <end position="218"/>
    </location>
</feature>
<name>E0VKZ5_PEDHC</name>
<dbReference type="FunFam" id="3.40.630.30:FF:000046">
    <property type="entry name" value="Dopamine N-acetyltransferase"/>
    <property type="match status" value="1"/>
</dbReference>
<organism>
    <name type="scientific">Pediculus humanus subsp. corporis</name>
    <name type="common">Body louse</name>
    <dbReference type="NCBI Taxonomy" id="121224"/>
    <lineage>
        <taxon>Eukaryota</taxon>
        <taxon>Metazoa</taxon>
        <taxon>Ecdysozoa</taxon>
        <taxon>Arthropoda</taxon>
        <taxon>Hexapoda</taxon>
        <taxon>Insecta</taxon>
        <taxon>Pterygota</taxon>
        <taxon>Neoptera</taxon>
        <taxon>Paraneoptera</taxon>
        <taxon>Psocodea</taxon>
        <taxon>Troctomorpha</taxon>
        <taxon>Phthiraptera</taxon>
        <taxon>Anoplura</taxon>
        <taxon>Pediculidae</taxon>
        <taxon>Pediculus</taxon>
    </lineage>
</organism>
<keyword evidence="17" id="KW-1185">Reference proteome</keyword>
<accession>E0VKZ5</accession>